<evidence type="ECO:0000313" key="2">
    <source>
        <dbReference type="Proteomes" id="UP000184260"/>
    </source>
</evidence>
<evidence type="ECO:0000313" key="1">
    <source>
        <dbReference type="EMBL" id="SHM54622.1"/>
    </source>
</evidence>
<name>A0A1M7JNM9_9FLAO</name>
<gene>
    <name evidence="1" type="ORF">SAMN05443669_104412</name>
</gene>
<dbReference type="OrthoDB" id="1339084at2"/>
<dbReference type="Proteomes" id="UP000184260">
    <property type="component" value="Unassembled WGS sequence"/>
</dbReference>
<protein>
    <submittedName>
        <fullName evidence="1">Uncharacterized protein</fullName>
    </submittedName>
</protein>
<reference evidence="2" key="1">
    <citation type="submission" date="2016-11" db="EMBL/GenBank/DDBJ databases">
        <authorList>
            <person name="Varghese N."/>
            <person name="Submissions S."/>
        </authorList>
    </citation>
    <scope>NUCLEOTIDE SEQUENCE [LARGE SCALE GENOMIC DNA]</scope>
    <source>
        <strain evidence="2">DSM 3661</strain>
    </source>
</reference>
<dbReference type="AlphaFoldDB" id="A0A1M7JNM9"/>
<dbReference type="STRING" id="69322.SAMN05443669_104412"/>
<sequence>MKSINTFWNWFQDNHHTIKNIINETPKNQKHIAFWINKNLSYYCKEIDFLIVFPKNGNSKPEFIITANGNSEYFNQVITLVDNAPLLKSWKFTAFIQVTVEINKIMDGLDQPYIFQDITLKISELKFKLLKYNEHCGKLDIIIFLKNYNVLCDTKTATQAIYIILQELLGEKSLFQNINFIQLAQLPKNEEALIHLYELQYYLDTFR</sequence>
<dbReference type="RefSeq" id="WP_073355129.1">
    <property type="nucleotide sequence ID" value="NZ_FRBU01000044.1"/>
</dbReference>
<accession>A0A1M7JNM9</accession>
<organism evidence="1 2">
    <name type="scientific">Flavobacterium xanthum</name>
    <dbReference type="NCBI Taxonomy" id="69322"/>
    <lineage>
        <taxon>Bacteria</taxon>
        <taxon>Pseudomonadati</taxon>
        <taxon>Bacteroidota</taxon>
        <taxon>Flavobacteriia</taxon>
        <taxon>Flavobacteriales</taxon>
        <taxon>Flavobacteriaceae</taxon>
        <taxon>Flavobacterium</taxon>
    </lineage>
</organism>
<dbReference type="EMBL" id="FRBU01000044">
    <property type="protein sequence ID" value="SHM54622.1"/>
    <property type="molecule type" value="Genomic_DNA"/>
</dbReference>
<keyword evidence="2" id="KW-1185">Reference proteome</keyword>
<proteinExistence type="predicted"/>